<dbReference type="Pfam" id="PF04199">
    <property type="entry name" value="Cyclase"/>
    <property type="match status" value="1"/>
</dbReference>
<organism evidence="12 13">
    <name type="scientific">candidate division WWE3 bacterium</name>
    <dbReference type="NCBI Taxonomy" id="2053526"/>
    <lineage>
        <taxon>Bacteria</taxon>
        <taxon>Katanobacteria</taxon>
    </lineage>
</organism>
<evidence type="ECO:0000256" key="2">
    <source>
        <dbReference type="ARBA" id="ARBA00002204"/>
    </source>
</evidence>
<accession>A0A955E2L7</accession>
<dbReference type="EC" id="3.5.1.9" evidence="4"/>
<evidence type="ECO:0000256" key="5">
    <source>
        <dbReference type="ARBA" id="ARBA00014889"/>
    </source>
</evidence>
<reference evidence="12" key="1">
    <citation type="submission" date="2020-04" db="EMBL/GenBank/DDBJ databases">
        <authorList>
            <person name="Zhang T."/>
        </authorList>
    </citation>
    <scope>NUCLEOTIDE SEQUENCE</scope>
    <source>
        <strain evidence="12">HKST-UBA80</strain>
    </source>
</reference>
<name>A0A955E2L7_UNCKA</name>
<evidence type="ECO:0000256" key="1">
    <source>
        <dbReference type="ARBA" id="ARBA00001947"/>
    </source>
</evidence>
<evidence type="ECO:0000256" key="4">
    <source>
        <dbReference type="ARBA" id="ARBA00012930"/>
    </source>
</evidence>
<keyword evidence="6" id="KW-0479">Metal-binding</keyword>
<evidence type="ECO:0000256" key="3">
    <source>
        <dbReference type="ARBA" id="ARBA00011738"/>
    </source>
</evidence>
<evidence type="ECO:0000313" key="13">
    <source>
        <dbReference type="Proteomes" id="UP000714817"/>
    </source>
</evidence>
<dbReference type="InterPro" id="IPR007325">
    <property type="entry name" value="KFase/CYL"/>
</dbReference>
<proteinExistence type="predicted"/>
<dbReference type="InterPro" id="IPR037175">
    <property type="entry name" value="KFase_sf"/>
</dbReference>
<dbReference type="GO" id="GO:0019441">
    <property type="term" value="P:L-tryptophan catabolic process to kynurenine"/>
    <property type="evidence" value="ECO:0007669"/>
    <property type="project" value="InterPro"/>
</dbReference>
<keyword evidence="8" id="KW-0862">Zinc</keyword>
<comment type="function">
    <text evidence="2">Catalyzes the hydrolysis of N-formyl-L-kynurenine to L-kynurenine, the second step in the kynurenine pathway of tryptophan degradation.</text>
</comment>
<comment type="cofactor">
    <cofactor evidence="1">
        <name>Zn(2+)</name>
        <dbReference type="ChEBI" id="CHEBI:29105"/>
    </cofactor>
</comment>
<dbReference type="SUPFAM" id="SSF102198">
    <property type="entry name" value="Putative cyclase"/>
    <property type="match status" value="1"/>
</dbReference>
<comment type="pathway">
    <text evidence="11">Amino-acid degradation; L-tryptophan degradation via kynurenine pathway; L-kynurenine from L-tryptophan: step 2/2.</text>
</comment>
<dbReference type="EMBL" id="JAGQNY010000012">
    <property type="protein sequence ID" value="MCA9302333.1"/>
    <property type="molecule type" value="Genomic_DNA"/>
</dbReference>
<keyword evidence="9" id="KW-0823">Tryptophan catabolism</keyword>
<dbReference type="FunFam" id="3.50.30.50:FF:000001">
    <property type="entry name" value="Kynurenine formamidase"/>
    <property type="match status" value="1"/>
</dbReference>
<protein>
    <recommendedName>
        <fullName evidence="5">Kynurenine formamidase</fullName>
        <ecNumber evidence="4">3.5.1.9</ecNumber>
    </recommendedName>
</protein>
<evidence type="ECO:0000256" key="9">
    <source>
        <dbReference type="ARBA" id="ARBA00023079"/>
    </source>
</evidence>
<evidence type="ECO:0000256" key="8">
    <source>
        <dbReference type="ARBA" id="ARBA00022833"/>
    </source>
</evidence>
<gene>
    <name evidence="12" type="ORF">KDA10_03195</name>
</gene>
<evidence type="ECO:0000313" key="12">
    <source>
        <dbReference type="EMBL" id="MCA9302333.1"/>
    </source>
</evidence>
<evidence type="ECO:0000256" key="6">
    <source>
        <dbReference type="ARBA" id="ARBA00022723"/>
    </source>
</evidence>
<dbReference type="PANTHER" id="PTHR31118:SF12">
    <property type="entry name" value="CYCLASE-LIKE PROTEIN 2"/>
    <property type="match status" value="1"/>
</dbReference>
<dbReference type="GO" id="GO:0004061">
    <property type="term" value="F:arylformamidase activity"/>
    <property type="evidence" value="ECO:0007669"/>
    <property type="project" value="UniProtKB-EC"/>
</dbReference>
<dbReference type="GO" id="GO:0046872">
    <property type="term" value="F:metal ion binding"/>
    <property type="evidence" value="ECO:0007669"/>
    <property type="project" value="UniProtKB-KW"/>
</dbReference>
<keyword evidence="7" id="KW-0378">Hydrolase</keyword>
<evidence type="ECO:0000256" key="10">
    <source>
        <dbReference type="ARBA" id="ARBA00048496"/>
    </source>
</evidence>
<comment type="caution">
    <text evidence="12">The sequence shown here is derived from an EMBL/GenBank/DDBJ whole genome shotgun (WGS) entry which is preliminary data.</text>
</comment>
<dbReference type="AlphaFoldDB" id="A0A955E2L7"/>
<dbReference type="Proteomes" id="UP000714817">
    <property type="component" value="Unassembled WGS sequence"/>
</dbReference>
<dbReference type="PANTHER" id="PTHR31118">
    <property type="entry name" value="CYCLASE-LIKE PROTEIN 2"/>
    <property type="match status" value="1"/>
</dbReference>
<comment type="catalytic activity">
    <reaction evidence="10">
        <text>N-formyl-L-kynurenine + H2O = L-kynurenine + formate + H(+)</text>
        <dbReference type="Rhea" id="RHEA:13009"/>
        <dbReference type="ChEBI" id="CHEBI:15377"/>
        <dbReference type="ChEBI" id="CHEBI:15378"/>
        <dbReference type="ChEBI" id="CHEBI:15740"/>
        <dbReference type="ChEBI" id="CHEBI:57959"/>
        <dbReference type="ChEBI" id="CHEBI:58629"/>
        <dbReference type="EC" id="3.5.1.9"/>
    </reaction>
</comment>
<evidence type="ECO:0000256" key="11">
    <source>
        <dbReference type="ARBA" id="ARBA00060547"/>
    </source>
</evidence>
<dbReference type="Gene3D" id="3.50.30.50">
    <property type="entry name" value="Putative cyclase"/>
    <property type="match status" value="1"/>
</dbReference>
<sequence length="204" mass="22112">MQIIDISIEIFENMPTYPGNPNVSFTPVIKRNSQITTISFGTHTGTHIDAPLHTIPSGSPIDAIDLEAFVGPCTVVDFSQKNILSISGPMLEKISLTKNNKVLFKTDNSYSEGEVFTKDYVYIEPSAAEYLAQQKVSLVGIDALSIKKSGDTDNTPHTALLSKNIPILEGINLKAVSEGEYFLVCAPLKLKGLDGAPARAFLIK</sequence>
<comment type="subunit">
    <text evidence="3">Homodimer.</text>
</comment>
<evidence type="ECO:0000256" key="7">
    <source>
        <dbReference type="ARBA" id="ARBA00022801"/>
    </source>
</evidence>
<reference evidence="12" key="2">
    <citation type="journal article" date="2021" name="Microbiome">
        <title>Successional dynamics and alternative stable states in a saline activated sludge microbial community over 9 years.</title>
        <authorList>
            <person name="Wang Y."/>
            <person name="Ye J."/>
            <person name="Ju F."/>
            <person name="Liu L."/>
            <person name="Boyd J.A."/>
            <person name="Deng Y."/>
            <person name="Parks D.H."/>
            <person name="Jiang X."/>
            <person name="Yin X."/>
            <person name="Woodcroft B.J."/>
            <person name="Tyson G.W."/>
            <person name="Hugenholtz P."/>
            <person name="Polz M.F."/>
            <person name="Zhang T."/>
        </authorList>
    </citation>
    <scope>NUCLEOTIDE SEQUENCE</scope>
    <source>
        <strain evidence="12">HKST-UBA80</strain>
    </source>
</reference>